<evidence type="ECO:0000256" key="7">
    <source>
        <dbReference type="ARBA" id="ARBA00023163"/>
    </source>
</evidence>
<dbReference type="PANTHER" id="PTHR48446">
    <property type="entry name" value="DNA-DIRECTED RNA POLYMERASE SUBUNIT BETA' N-TERMINAL SECTION"/>
    <property type="match status" value="1"/>
</dbReference>
<evidence type="ECO:0000256" key="2">
    <source>
        <dbReference type="ARBA" id="ARBA00022478"/>
    </source>
</evidence>
<keyword evidence="3" id="KW-0808">Transferase</keyword>
<dbReference type="AlphaFoldDB" id="J9AWZ3"/>
<dbReference type="Pfam" id="PF04997">
    <property type="entry name" value="RNA_pol_Rpb1_1"/>
    <property type="match status" value="1"/>
</dbReference>
<evidence type="ECO:0000256" key="4">
    <source>
        <dbReference type="ARBA" id="ARBA00022695"/>
    </source>
</evidence>
<dbReference type="PANTHER" id="PTHR48446:SF1">
    <property type="entry name" value="DNA-DIRECTED RNA POLYMERASE SUBUNIT BETA' N-TERMINAL SECTION"/>
    <property type="match status" value="1"/>
</dbReference>
<keyword evidence="4" id="KW-0548">Nucleotidyltransferase</keyword>
<dbReference type="InterPro" id="IPR007080">
    <property type="entry name" value="RNA_pol_Rpb1_1"/>
</dbReference>
<evidence type="ECO:0000256" key="1">
    <source>
        <dbReference type="ARBA" id="ARBA00012418"/>
    </source>
</evidence>
<keyword evidence="7" id="KW-0804">Transcription</keyword>
<keyword evidence="6" id="KW-0862">Zinc</keyword>
<keyword evidence="5" id="KW-0479">Metal-binding</keyword>
<evidence type="ECO:0000256" key="3">
    <source>
        <dbReference type="ARBA" id="ARBA00022679"/>
    </source>
</evidence>
<evidence type="ECO:0000313" key="9">
    <source>
        <dbReference type="EMBL" id="EJW79080.1"/>
    </source>
</evidence>
<organism evidence="9 10">
    <name type="scientific">Wuchereria bancrofti</name>
    <dbReference type="NCBI Taxonomy" id="6293"/>
    <lineage>
        <taxon>Eukaryota</taxon>
        <taxon>Metazoa</taxon>
        <taxon>Ecdysozoa</taxon>
        <taxon>Nematoda</taxon>
        <taxon>Chromadorea</taxon>
        <taxon>Rhabditida</taxon>
        <taxon>Spirurina</taxon>
        <taxon>Spiruromorpha</taxon>
        <taxon>Filarioidea</taxon>
        <taxon>Onchocercidae</taxon>
        <taxon>Wuchereria</taxon>
    </lineage>
</organism>
<dbReference type="SUPFAM" id="SSF64484">
    <property type="entry name" value="beta and beta-prime subunits of DNA dependent RNA-polymerase"/>
    <property type="match status" value="1"/>
</dbReference>
<dbReference type="GO" id="GO:0003677">
    <property type="term" value="F:DNA binding"/>
    <property type="evidence" value="ECO:0007669"/>
    <property type="project" value="InterPro"/>
</dbReference>
<sequence length="112" mass="12735">MGKEQYRESDLARKVSRVQFTAGNAESMRQVAHIPIFNSKLYDENPGRWIPVAHGPLDPRLGTCQKHTDCQTCKQNLVDCVGHFGYIDLAIPVFHVGFFRLTIQMLQCICKV</sequence>
<dbReference type="GO" id="GO:0006351">
    <property type="term" value="P:DNA-templated transcription"/>
    <property type="evidence" value="ECO:0007669"/>
    <property type="project" value="InterPro"/>
</dbReference>
<gene>
    <name evidence="9" type="ORF">WUBG_10010</name>
</gene>
<dbReference type="GO" id="GO:0003899">
    <property type="term" value="F:DNA-directed RNA polymerase activity"/>
    <property type="evidence" value="ECO:0007669"/>
    <property type="project" value="UniProtKB-EC"/>
</dbReference>
<dbReference type="Gene3D" id="4.10.860.120">
    <property type="entry name" value="RNA polymerase II, clamp domain"/>
    <property type="match status" value="1"/>
</dbReference>
<name>J9AWZ3_WUCBA</name>
<dbReference type="GO" id="GO:0046872">
    <property type="term" value="F:metal ion binding"/>
    <property type="evidence" value="ECO:0007669"/>
    <property type="project" value="UniProtKB-KW"/>
</dbReference>
<keyword evidence="2" id="KW-0240">DNA-directed RNA polymerase</keyword>
<dbReference type="InterPro" id="IPR015700">
    <property type="entry name" value="RPC1"/>
</dbReference>
<reference evidence="10" key="1">
    <citation type="submission" date="2012-08" db="EMBL/GenBank/DDBJ databases">
        <title>The Genome Sequence of Wuchereria bancrofti.</title>
        <authorList>
            <person name="Nutman T.B."/>
            <person name="Fink D.L."/>
            <person name="Russ C."/>
            <person name="Young S."/>
            <person name="Zeng Q."/>
            <person name="Koehrsen M."/>
            <person name="Alvarado L."/>
            <person name="Berlin A."/>
            <person name="Chapman S.B."/>
            <person name="Chen Z."/>
            <person name="Freedman E."/>
            <person name="Gellesch M."/>
            <person name="Goldberg J."/>
            <person name="Griggs A."/>
            <person name="Gujja S."/>
            <person name="Heilman E.R."/>
            <person name="Heiman D."/>
            <person name="Hepburn T."/>
            <person name="Howarth C."/>
            <person name="Jen D."/>
            <person name="Larson L."/>
            <person name="Lewis B."/>
            <person name="Mehta T."/>
            <person name="Park D."/>
            <person name="Pearson M."/>
            <person name="Roberts A."/>
            <person name="Saif S."/>
            <person name="Shea T."/>
            <person name="Shenoy N."/>
            <person name="Sisk P."/>
            <person name="Stolte C."/>
            <person name="Sykes S."/>
            <person name="Walk T."/>
            <person name="White J."/>
            <person name="Yandava C."/>
            <person name="Haas B."/>
            <person name="Henn M.R."/>
            <person name="Nusbaum C."/>
            <person name="Birren B."/>
        </authorList>
    </citation>
    <scope>NUCLEOTIDE SEQUENCE [LARGE SCALE GENOMIC DNA]</scope>
    <source>
        <strain evidence="10">NA</strain>
    </source>
</reference>
<evidence type="ECO:0000256" key="5">
    <source>
        <dbReference type="ARBA" id="ARBA00022723"/>
    </source>
</evidence>
<dbReference type="EMBL" id="ADBV01005866">
    <property type="protein sequence ID" value="EJW79080.1"/>
    <property type="molecule type" value="Genomic_DNA"/>
</dbReference>
<protein>
    <recommendedName>
        <fullName evidence="1">DNA-directed RNA polymerase</fullName>
        <ecNumber evidence="1">2.7.7.6</ecNumber>
    </recommendedName>
</protein>
<proteinExistence type="predicted"/>
<accession>J9AWZ3</accession>
<evidence type="ECO:0000313" key="10">
    <source>
        <dbReference type="Proteomes" id="UP000004810"/>
    </source>
</evidence>
<evidence type="ECO:0000259" key="8">
    <source>
        <dbReference type="Pfam" id="PF04997"/>
    </source>
</evidence>
<evidence type="ECO:0000256" key="6">
    <source>
        <dbReference type="ARBA" id="ARBA00022833"/>
    </source>
</evidence>
<dbReference type="InterPro" id="IPR044893">
    <property type="entry name" value="RNA_pol_Rpb1_clamp_domain"/>
</dbReference>
<comment type="caution">
    <text evidence="9">The sequence shown here is derived from an EMBL/GenBank/DDBJ whole genome shotgun (WGS) entry which is preliminary data.</text>
</comment>
<feature type="domain" description="RNA polymerase Rpb1" evidence="8">
    <location>
        <begin position="13"/>
        <end position="111"/>
    </location>
</feature>
<dbReference type="EC" id="2.7.7.6" evidence="1"/>
<dbReference type="GO" id="GO:0000428">
    <property type="term" value="C:DNA-directed RNA polymerase complex"/>
    <property type="evidence" value="ECO:0007669"/>
    <property type="project" value="UniProtKB-KW"/>
</dbReference>
<dbReference type="Proteomes" id="UP000004810">
    <property type="component" value="Unassembled WGS sequence"/>
</dbReference>